<sequence length="120" mass="13570">MGVRRCETEAGVREELVAFAIADNLVRAVLLGAGRRQNVPVARIRFVDAPRWLTSSSPGTPLSDVVVSPARKDRVEPRCQKRRAKKYPYVTRPRAELRQQRLAQEVPAELNGIRVVPRSW</sequence>
<dbReference type="KEGG" id="lrs:PX52LOC_07988"/>
<reference evidence="3" key="1">
    <citation type="submission" date="2019-08" db="EMBL/GenBank/DDBJ databases">
        <title>Limnoglobus roseus gen. nov., sp. nov., a novel freshwater planctomycete with a giant genome from the family Gemmataceae.</title>
        <authorList>
            <person name="Kulichevskaya I.S."/>
            <person name="Naumoff D.G."/>
            <person name="Miroshnikov K."/>
            <person name="Ivanova A."/>
            <person name="Philippov D.A."/>
            <person name="Hakobyan A."/>
            <person name="Rijpstra I.C."/>
            <person name="Sinninghe Damste J.S."/>
            <person name="Liesack W."/>
            <person name="Dedysh S.N."/>
        </authorList>
    </citation>
    <scope>NUCLEOTIDE SEQUENCE [LARGE SCALE GENOMIC DNA]</scope>
    <source>
        <strain evidence="3">PX52</strain>
    </source>
</reference>
<evidence type="ECO:0000256" key="1">
    <source>
        <dbReference type="SAM" id="MobiDB-lite"/>
    </source>
</evidence>
<name>A0A5C1ART4_9BACT</name>
<dbReference type="AlphaFoldDB" id="A0A5C1ART4"/>
<accession>A0A5C1ART4</accession>
<evidence type="ECO:0000313" key="3">
    <source>
        <dbReference type="Proteomes" id="UP000324974"/>
    </source>
</evidence>
<feature type="region of interest" description="Disordered" evidence="1">
    <location>
        <begin position="57"/>
        <end position="78"/>
    </location>
</feature>
<proteinExistence type="predicted"/>
<protein>
    <submittedName>
        <fullName evidence="2">Uncharacterized protein</fullName>
    </submittedName>
</protein>
<dbReference type="Proteomes" id="UP000324974">
    <property type="component" value="Chromosome"/>
</dbReference>
<gene>
    <name evidence="2" type="ORF">PX52LOC_07988</name>
</gene>
<evidence type="ECO:0000313" key="2">
    <source>
        <dbReference type="EMBL" id="QEL20867.1"/>
    </source>
</evidence>
<keyword evidence="3" id="KW-1185">Reference proteome</keyword>
<dbReference type="EMBL" id="CP042425">
    <property type="protein sequence ID" value="QEL20867.1"/>
    <property type="molecule type" value="Genomic_DNA"/>
</dbReference>
<organism evidence="2 3">
    <name type="scientific">Limnoglobus roseus</name>
    <dbReference type="NCBI Taxonomy" id="2598579"/>
    <lineage>
        <taxon>Bacteria</taxon>
        <taxon>Pseudomonadati</taxon>
        <taxon>Planctomycetota</taxon>
        <taxon>Planctomycetia</taxon>
        <taxon>Gemmatales</taxon>
        <taxon>Gemmataceae</taxon>
        <taxon>Limnoglobus</taxon>
    </lineage>
</organism>